<dbReference type="RefSeq" id="NP_504977.1">
    <property type="nucleotide sequence ID" value="NM_072576.2"/>
</dbReference>
<organism evidence="4 5">
    <name type="scientific">Caenorhabditis elegans</name>
    <dbReference type="NCBI Taxonomy" id="6239"/>
    <lineage>
        <taxon>Eukaryota</taxon>
        <taxon>Metazoa</taxon>
        <taxon>Ecdysozoa</taxon>
        <taxon>Nematoda</taxon>
        <taxon>Chromadorea</taxon>
        <taxon>Rhabditida</taxon>
        <taxon>Rhabditina</taxon>
        <taxon>Rhabditomorpha</taxon>
        <taxon>Rhabditoidea</taxon>
        <taxon>Rhabditidae</taxon>
        <taxon>Peloderinae</taxon>
        <taxon>Caenorhabditis</taxon>
    </lineage>
</organism>
<name>P91214_CAEEL</name>
<dbReference type="OrthoDB" id="5877119at2759"/>
<dbReference type="SMART" id="SM00034">
    <property type="entry name" value="CLECT"/>
    <property type="match status" value="1"/>
</dbReference>
<dbReference type="InterPro" id="IPR016187">
    <property type="entry name" value="CTDL_fold"/>
</dbReference>
<dbReference type="Pfam" id="PF00059">
    <property type="entry name" value="Lectin_C"/>
    <property type="match status" value="1"/>
</dbReference>
<dbReference type="FunCoup" id="P91214">
    <property type="interactions" value="4"/>
</dbReference>
<dbReference type="PANTHER" id="PTHR22991">
    <property type="entry name" value="PROTEIN CBG13490"/>
    <property type="match status" value="1"/>
</dbReference>
<dbReference type="AlphaFoldDB" id="P91214"/>
<dbReference type="Proteomes" id="UP000001940">
    <property type="component" value="Chromosome V"/>
</dbReference>
<dbReference type="SMR" id="P91214"/>
<dbReference type="Gene3D" id="3.10.100.10">
    <property type="entry name" value="Mannose-Binding Protein A, subunit A"/>
    <property type="match status" value="1"/>
</dbReference>
<dbReference type="Reactome" id="R-CEL-6798695">
    <property type="pathway name" value="Neutrophil degranulation"/>
</dbReference>
<dbReference type="AGR" id="WB:WBGene00017199"/>
<dbReference type="CDD" id="cd00037">
    <property type="entry name" value="CLECT"/>
    <property type="match status" value="1"/>
</dbReference>
<proteinExistence type="predicted"/>
<dbReference type="SUPFAM" id="SSF56436">
    <property type="entry name" value="C-type lectin-like"/>
    <property type="match status" value="1"/>
</dbReference>
<evidence type="ECO:0000313" key="4">
    <source>
        <dbReference type="EMBL" id="CCD64291.1"/>
    </source>
</evidence>
<evidence type="ECO:0000256" key="1">
    <source>
        <dbReference type="ARBA" id="ARBA00023157"/>
    </source>
</evidence>
<sequence>MSFPFSIFLLAFLLAPVAAIPCPTGFTRLVTTGQCLKMIVAPLSYSDASAKCKSLGAKVLTIQNAIQNNAVLSFATASATGNDKDYWLGLQCTTASSSSCNWADGSKFSFDGFAEGQPNNSLGTCVFVGNRGQTAGQWFSAECGLVKTNVICEVN</sequence>
<dbReference type="STRING" id="6239.F07C4.2.1"/>
<dbReference type="PROSITE" id="PS50041">
    <property type="entry name" value="C_TYPE_LECTIN_2"/>
    <property type="match status" value="1"/>
</dbReference>
<dbReference type="GeneID" id="184130"/>
<protein>
    <submittedName>
        <fullName evidence="4">C-type lectin domain-containing protein</fullName>
    </submittedName>
</protein>
<dbReference type="InterPro" id="IPR050976">
    <property type="entry name" value="Snaclec"/>
</dbReference>
<dbReference type="WormBase" id="F07C4.2">
    <property type="protein sequence ID" value="CE09201"/>
    <property type="gene ID" value="WBGene00017199"/>
    <property type="gene designation" value="clec-45"/>
</dbReference>
<dbReference type="UCSC" id="F07C4.2">
    <property type="organism name" value="c. elegans"/>
</dbReference>
<dbReference type="PANTHER" id="PTHR22991:SF41">
    <property type="entry name" value="CUB DOMAIN-CONTAINING PROTEIN-RELATED"/>
    <property type="match status" value="1"/>
</dbReference>
<evidence type="ECO:0000259" key="3">
    <source>
        <dbReference type="PROSITE" id="PS50041"/>
    </source>
</evidence>
<dbReference type="Reactome" id="R-CEL-5621480">
    <property type="pathway name" value="Dectin-2 family"/>
</dbReference>
<dbReference type="KEGG" id="cel:CELE_F07C4.2"/>
<evidence type="ECO:0000256" key="2">
    <source>
        <dbReference type="SAM" id="SignalP"/>
    </source>
</evidence>
<keyword evidence="5" id="KW-1185">Reference proteome</keyword>
<dbReference type="Bgee" id="WBGene00017199">
    <property type="expression patterns" value="Expressed in material anatomical entity and 1 other cell type or tissue"/>
</dbReference>
<dbReference type="CTD" id="184130"/>
<accession>P91214</accession>
<dbReference type="PaxDb" id="6239-F07C4.2"/>
<feature type="chain" id="PRO_5004161888" evidence="2">
    <location>
        <begin position="20"/>
        <end position="155"/>
    </location>
</feature>
<dbReference type="PIR" id="T28945">
    <property type="entry name" value="T28945"/>
</dbReference>
<dbReference type="PROSITE" id="PS00615">
    <property type="entry name" value="C_TYPE_LECTIN_1"/>
    <property type="match status" value="1"/>
</dbReference>
<keyword evidence="2" id="KW-0732">Signal</keyword>
<dbReference type="eggNOG" id="KOG4297">
    <property type="taxonomic scope" value="Eukaryota"/>
</dbReference>
<feature type="domain" description="C-type lectin" evidence="3">
    <location>
        <begin position="31"/>
        <end position="143"/>
    </location>
</feature>
<feature type="signal peptide" evidence="2">
    <location>
        <begin position="1"/>
        <end position="19"/>
    </location>
</feature>
<dbReference type="InterPro" id="IPR001304">
    <property type="entry name" value="C-type_lectin-like"/>
</dbReference>
<dbReference type="PhylomeDB" id="P91214"/>
<gene>
    <name evidence="4 6" type="primary">clec-45</name>
    <name evidence="4" type="ORF">CELE_F07C4.2</name>
    <name evidence="6" type="ORF">F07C4.2</name>
</gene>
<evidence type="ECO:0000313" key="6">
    <source>
        <dbReference type="WormBase" id="F07C4.2"/>
    </source>
</evidence>
<dbReference type="EMBL" id="BX284605">
    <property type="protein sequence ID" value="CCD64291.1"/>
    <property type="molecule type" value="Genomic_DNA"/>
</dbReference>
<dbReference type="HOGENOM" id="CLU_1788579_0_0_1"/>
<dbReference type="GO" id="GO:0038187">
    <property type="term" value="F:pattern recognition receptor activity"/>
    <property type="evidence" value="ECO:0000318"/>
    <property type="project" value="GO_Central"/>
</dbReference>
<dbReference type="GO" id="GO:0030246">
    <property type="term" value="F:carbohydrate binding"/>
    <property type="evidence" value="ECO:0000318"/>
    <property type="project" value="GO_Central"/>
</dbReference>
<dbReference type="InterPro" id="IPR018378">
    <property type="entry name" value="C-type_lectin_CS"/>
</dbReference>
<dbReference type="PeptideAtlas" id="P91214"/>
<dbReference type="Reactome" id="R-CEL-446203">
    <property type="pathway name" value="Asparagine N-linked glycosylation"/>
</dbReference>
<evidence type="ECO:0000313" key="5">
    <source>
        <dbReference type="Proteomes" id="UP000001940"/>
    </source>
</evidence>
<keyword evidence="1" id="KW-1015">Disulfide bond</keyword>
<dbReference type="GO" id="GO:0006955">
    <property type="term" value="P:immune response"/>
    <property type="evidence" value="ECO:0000318"/>
    <property type="project" value="GO_Central"/>
</dbReference>
<dbReference type="InParanoid" id="P91214"/>
<dbReference type="InterPro" id="IPR016186">
    <property type="entry name" value="C-type_lectin-like/link_sf"/>
</dbReference>
<dbReference type="Reactome" id="R-CEL-1236978">
    <property type="pathway name" value="Cross-presentation of soluble exogenous antigens (endosomes)"/>
</dbReference>
<dbReference type="GO" id="GO:0009897">
    <property type="term" value="C:external side of plasma membrane"/>
    <property type="evidence" value="ECO:0000318"/>
    <property type="project" value="GO_Central"/>
</dbReference>
<reference evidence="4 5" key="1">
    <citation type="journal article" date="1998" name="Science">
        <title>Genome sequence of the nematode C. elegans: a platform for investigating biology.</title>
        <authorList>
            <consortium name="The C. elegans sequencing consortium"/>
            <person name="Sulson J.E."/>
            <person name="Waterston R."/>
        </authorList>
    </citation>
    <scope>NUCLEOTIDE SEQUENCE [LARGE SCALE GENOMIC DNA]</scope>
    <source>
        <strain evidence="4 5">Bristol N2</strain>
    </source>
</reference>